<dbReference type="AlphaFoldDB" id="A0A1I5TE59"/>
<dbReference type="Pfam" id="PF04134">
    <property type="entry name" value="DCC1-like"/>
    <property type="match status" value="1"/>
</dbReference>
<gene>
    <name evidence="1" type="ORF">SAMN04488047_11376</name>
</gene>
<sequence>MTERLDVIYNGRCPICSAEITAYRRHAHARGLPIGFTDLHETDLTRHGLTRETAARRLYVVRDGQLHAGLDAFLRLWEAMPRYRWLACAVDRRGVRPFAGWLYERIAAPALFALHRRRMRRHSL</sequence>
<dbReference type="EMBL" id="FOXA01000013">
    <property type="protein sequence ID" value="SFP81319.1"/>
    <property type="molecule type" value="Genomic_DNA"/>
</dbReference>
<name>A0A1I5TE59_9RHOB</name>
<proteinExistence type="predicted"/>
<reference evidence="1 2" key="1">
    <citation type="submission" date="2016-10" db="EMBL/GenBank/DDBJ databases">
        <authorList>
            <person name="de Groot N.N."/>
        </authorList>
    </citation>
    <scope>NUCLEOTIDE SEQUENCE [LARGE SCALE GENOMIC DNA]</scope>
    <source>
        <strain evidence="1 2">DSM 19547</strain>
    </source>
</reference>
<evidence type="ECO:0000313" key="1">
    <source>
        <dbReference type="EMBL" id="SFP81319.1"/>
    </source>
</evidence>
<evidence type="ECO:0000313" key="2">
    <source>
        <dbReference type="Proteomes" id="UP000199356"/>
    </source>
</evidence>
<protein>
    <submittedName>
        <fullName evidence="1">Predicted thiol-disulfide oxidoreductase YuxK, DCC family</fullName>
    </submittedName>
</protein>
<dbReference type="InterPro" id="IPR007263">
    <property type="entry name" value="DCC1-like"/>
</dbReference>
<dbReference type="PANTHER" id="PTHR34290:SF2">
    <property type="entry name" value="OS04G0668800 PROTEIN"/>
    <property type="match status" value="1"/>
</dbReference>
<dbReference type="InterPro" id="IPR044691">
    <property type="entry name" value="DCC1_Trx"/>
</dbReference>
<accession>A0A1I5TE59</accession>
<organism evidence="1 2">
    <name type="scientific">Tranquillimonas alkanivorans</name>
    <dbReference type="NCBI Taxonomy" id="441119"/>
    <lineage>
        <taxon>Bacteria</taxon>
        <taxon>Pseudomonadati</taxon>
        <taxon>Pseudomonadota</taxon>
        <taxon>Alphaproteobacteria</taxon>
        <taxon>Rhodobacterales</taxon>
        <taxon>Roseobacteraceae</taxon>
        <taxon>Tranquillimonas</taxon>
    </lineage>
</organism>
<dbReference type="Proteomes" id="UP000199356">
    <property type="component" value="Unassembled WGS sequence"/>
</dbReference>
<dbReference type="GO" id="GO:0015035">
    <property type="term" value="F:protein-disulfide reductase activity"/>
    <property type="evidence" value="ECO:0007669"/>
    <property type="project" value="InterPro"/>
</dbReference>
<keyword evidence="2" id="KW-1185">Reference proteome</keyword>
<dbReference type="STRING" id="441119.SAMN04488047_11376"/>
<dbReference type="OrthoDB" id="9801773at2"/>
<dbReference type="RefSeq" id="WP_093423930.1">
    <property type="nucleotide sequence ID" value="NZ_FOXA01000013.1"/>
</dbReference>
<dbReference type="PANTHER" id="PTHR34290">
    <property type="entry name" value="SI:CH73-390P7.2"/>
    <property type="match status" value="1"/>
</dbReference>